<dbReference type="RefSeq" id="WP_331703333.1">
    <property type="nucleotide sequence ID" value="NZ_JAZHBO010000001.1"/>
</dbReference>
<accession>A0ABU7UXF6</accession>
<dbReference type="EC" id="5.2.1.2" evidence="4"/>
<organism evidence="4 5">
    <name type="scientific">Aquilutibacter rugosus</name>
    <dbReference type="NCBI Taxonomy" id="3115820"/>
    <lineage>
        <taxon>Bacteria</taxon>
        <taxon>Pseudomonadati</taxon>
        <taxon>Pseudomonadota</taxon>
        <taxon>Gammaproteobacteria</taxon>
        <taxon>Lysobacterales</taxon>
        <taxon>Lysobacteraceae</taxon>
        <taxon>Aquilutibacter</taxon>
    </lineage>
</organism>
<dbReference type="InterPro" id="IPR005955">
    <property type="entry name" value="GST_Zeta"/>
</dbReference>
<dbReference type="SUPFAM" id="SSF52833">
    <property type="entry name" value="Thioredoxin-like"/>
    <property type="match status" value="1"/>
</dbReference>
<evidence type="ECO:0000313" key="4">
    <source>
        <dbReference type="EMBL" id="MEF2155260.1"/>
    </source>
</evidence>
<dbReference type="InterPro" id="IPR036249">
    <property type="entry name" value="Thioredoxin-like_sf"/>
</dbReference>
<reference evidence="4 5" key="1">
    <citation type="submission" date="2024-01" db="EMBL/GenBank/DDBJ databases">
        <title>Novel species of the genus Luteimonas isolated from rivers.</title>
        <authorList>
            <person name="Lu H."/>
        </authorList>
    </citation>
    <scope>NUCLEOTIDE SEQUENCE [LARGE SCALE GENOMIC DNA]</scope>
    <source>
        <strain evidence="4 5">FXH3W</strain>
    </source>
</reference>
<dbReference type="InterPro" id="IPR010987">
    <property type="entry name" value="Glutathione-S-Trfase_C-like"/>
</dbReference>
<dbReference type="NCBIfam" id="TIGR01262">
    <property type="entry name" value="maiA"/>
    <property type="match status" value="1"/>
</dbReference>
<dbReference type="InterPro" id="IPR004045">
    <property type="entry name" value="Glutathione_S-Trfase_N"/>
</dbReference>
<dbReference type="SUPFAM" id="SSF47616">
    <property type="entry name" value="GST C-terminal domain-like"/>
    <property type="match status" value="1"/>
</dbReference>
<protein>
    <submittedName>
        <fullName evidence="4">Maleylacetoacetate isomerase</fullName>
        <ecNumber evidence="4">5.2.1.2</ecNumber>
    </submittedName>
</protein>
<dbReference type="CDD" id="cd03191">
    <property type="entry name" value="GST_C_Zeta"/>
    <property type="match status" value="1"/>
</dbReference>
<dbReference type="InterPro" id="IPR034330">
    <property type="entry name" value="GST_Zeta_C"/>
</dbReference>
<dbReference type="PANTHER" id="PTHR42673:SF21">
    <property type="entry name" value="GLUTATHIONE S-TRANSFERASE YFCF"/>
    <property type="match status" value="1"/>
</dbReference>
<evidence type="ECO:0000256" key="1">
    <source>
        <dbReference type="ARBA" id="ARBA00010007"/>
    </source>
</evidence>
<dbReference type="InterPro" id="IPR034333">
    <property type="entry name" value="GST_Zeta_N"/>
</dbReference>
<feature type="domain" description="GST C-terminal" evidence="3">
    <location>
        <begin position="95"/>
        <end position="216"/>
    </location>
</feature>
<dbReference type="PROSITE" id="PS50405">
    <property type="entry name" value="GST_CTER"/>
    <property type="match status" value="1"/>
</dbReference>
<dbReference type="CDD" id="cd03042">
    <property type="entry name" value="GST_N_Zeta"/>
    <property type="match status" value="1"/>
</dbReference>
<gene>
    <name evidence="4" type="primary">maiA</name>
    <name evidence="4" type="ORF">V3390_03310</name>
</gene>
<dbReference type="InterPro" id="IPR036282">
    <property type="entry name" value="Glutathione-S-Trfase_C_sf"/>
</dbReference>
<dbReference type="GO" id="GO:0016034">
    <property type="term" value="F:maleylacetoacetate isomerase activity"/>
    <property type="evidence" value="ECO:0007669"/>
    <property type="project" value="UniProtKB-EC"/>
</dbReference>
<dbReference type="Gene3D" id="3.40.30.10">
    <property type="entry name" value="Glutaredoxin"/>
    <property type="match status" value="1"/>
</dbReference>
<comment type="similarity">
    <text evidence="1">Belongs to the GST superfamily. Zeta family.</text>
</comment>
<dbReference type="PANTHER" id="PTHR42673">
    <property type="entry name" value="MALEYLACETOACETATE ISOMERASE"/>
    <property type="match status" value="1"/>
</dbReference>
<name>A0ABU7UXF6_9GAMM</name>
<evidence type="ECO:0000259" key="3">
    <source>
        <dbReference type="PROSITE" id="PS50405"/>
    </source>
</evidence>
<dbReference type="Proteomes" id="UP001356170">
    <property type="component" value="Unassembled WGS sequence"/>
</dbReference>
<sequence length="216" mass="24292">MSTFNSELRLHGYWRSSATYRVRIALNLKGLDYEYVPVHLVKDGGQQHSAAYREMNPQELVPTLEHQGHRLTQSLAIMEYLDEAFASTPALLPESYAERAAVRAFAQAIACEIAPLGNLRVMQYLKRHDMDAEAWSRHWMTTTFDALEPMVFAGGAAFAMGEEVTMADCVLVAQMYNARRFGVDLDKYPALVAVDARCRELEAFMRAAPEQQPDAA</sequence>
<dbReference type="EMBL" id="JAZHBO010000001">
    <property type="protein sequence ID" value="MEF2155260.1"/>
    <property type="molecule type" value="Genomic_DNA"/>
</dbReference>
<keyword evidence="5" id="KW-1185">Reference proteome</keyword>
<dbReference type="Gene3D" id="1.20.1050.10">
    <property type="match status" value="1"/>
</dbReference>
<dbReference type="PROSITE" id="PS50404">
    <property type="entry name" value="GST_NTER"/>
    <property type="match status" value="1"/>
</dbReference>
<comment type="caution">
    <text evidence="4">The sequence shown here is derived from an EMBL/GenBank/DDBJ whole genome shotgun (WGS) entry which is preliminary data.</text>
</comment>
<evidence type="ECO:0000313" key="5">
    <source>
        <dbReference type="Proteomes" id="UP001356170"/>
    </source>
</evidence>
<evidence type="ECO:0000259" key="2">
    <source>
        <dbReference type="PROSITE" id="PS50404"/>
    </source>
</evidence>
<proteinExistence type="inferred from homology"/>
<dbReference type="Pfam" id="PF13417">
    <property type="entry name" value="GST_N_3"/>
    <property type="match status" value="1"/>
</dbReference>
<keyword evidence="4" id="KW-0413">Isomerase</keyword>
<dbReference type="SFLD" id="SFLDS00019">
    <property type="entry name" value="Glutathione_Transferase_(cytos"/>
    <property type="match status" value="1"/>
</dbReference>
<dbReference type="InterPro" id="IPR040079">
    <property type="entry name" value="Glutathione_S-Trfase"/>
</dbReference>
<feature type="domain" description="GST N-terminal" evidence="2">
    <location>
        <begin position="6"/>
        <end position="89"/>
    </location>
</feature>
<dbReference type="SFLD" id="SFLDG00358">
    <property type="entry name" value="Main_(cytGST)"/>
    <property type="match status" value="1"/>
</dbReference>